<accession>A0AAE3LIB1</accession>
<gene>
    <name evidence="20" type="ORF">OCV57_10355</name>
</gene>
<dbReference type="RefSeq" id="WP_267301476.1">
    <property type="nucleotide sequence ID" value="NZ_JAOQJZ010000010.1"/>
</dbReference>
<feature type="binding site" evidence="16">
    <location>
        <position position="10"/>
    </location>
    <ligand>
        <name>substrate</name>
    </ligand>
</feature>
<dbReference type="InterPro" id="IPR033717">
    <property type="entry name" value="UDPK"/>
</dbReference>
<feature type="transmembrane region" description="Helical" evidence="19">
    <location>
        <begin position="130"/>
        <end position="152"/>
    </location>
</feature>
<comment type="cofactor">
    <cofactor evidence="18">
        <name>Mg(2+)</name>
        <dbReference type="ChEBI" id="CHEBI:18420"/>
    </cofactor>
    <text evidence="18">Mn(2+), Zn(2+), Cd(2+) and Co(2+) support activity to lesser extents.</text>
</comment>
<feature type="active site" description="Proton acceptor" evidence="15">
    <location>
        <position position="70"/>
    </location>
</feature>
<dbReference type="Pfam" id="PF01219">
    <property type="entry name" value="DAGK_prokar"/>
    <property type="match status" value="1"/>
</dbReference>
<evidence type="ECO:0000256" key="18">
    <source>
        <dbReference type="PIRSR" id="PIRSR600829-4"/>
    </source>
</evidence>
<feature type="binding site" evidence="17">
    <location>
        <position position="17"/>
    </location>
    <ligand>
        <name>ATP</name>
        <dbReference type="ChEBI" id="CHEBI:30616"/>
    </ligand>
</feature>
<dbReference type="PROSITE" id="PS01069">
    <property type="entry name" value="DAGK_PROKAR"/>
    <property type="match status" value="1"/>
</dbReference>
<evidence type="ECO:0000256" key="2">
    <source>
        <dbReference type="ARBA" id="ARBA00005967"/>
    </source>
</evidence>
<evidence type="ECO:0000313" key="21">
    <source>
        <dbReference type="Proteomes" id="UP001208131"/>
    </source>
</evidence>
<keyword evidence="4" id="KW-0444">Lipid biosynthesis</keyword>
<evidence type="ECO:0000256" key="13">
    <source>
        <dbReference type="ARBA" id="ARBA00023209"/>
    </source>
</evidence>
<keyword evidence="5" id="KW-0808">Transferase</keyword>
<keyword evidence="9 17" id="KW-0067">ATP-binding</keyword>
<dbReference type="CDD" id="cd14265">
    <property type="entry name" value="UDPK_IM_like"/>
    <property type="match status" value="1"/>
</dbReference>
<feature type="binding site" evidence="17">
    <location>
        <position position="77"/>
    </location>
    <ligand>
        <name>ATP</name>
        <dbReference type="ChEBI" id="CHEBI:30616"/>
    </ligand>
</feature>
<evidence type="ECO:0000256" key="5">
    <source>
        <dbReference type="ARBA" id="ARBA00022679"/>
    </source>
</evidence>
<feature type="transmembrane region" description="Helical" evidence="19">
    <location>
        <begin position="97"/>
        <end position="118"/>
    </location>
</feature>
<sequence>MNTGKTGIGRFFKGFVYAFEGVVSCIKTERNMRFHIGVAVLVILLMRFYGLSTAETAAVYICIGLVISLELVNTAVEAAVDMACKDKNPLAKKAKDCAAGAVLVAAIVSVAVGIRIFWDYYAFMAIASYFARNIWLGIALSAGVILWLVWVFKTPADKDKKDKEKYI</sequence>
<keyword evidence="21" id="KW-1185">Reference proteome</keyword>
<dbReference type="AlphaFoldDB" id="A0AAE3LIB1"/>
<dbReference type="PANTHER" id="PTHR34299:SF1">
    <property type="entry name" value="DIACYLGLYCEROL KINASE"/>
    <property type="match status" value="1"/>
</dbReference>
<dbReference type="PANTHER" id="PTHR34299">
    <property type="entry name" value="DIACYLGLYCEROL KINASE"/>
    <property type="match status" value="1"/>
</dbReference>
<proteinExistence type="inferred from homology"/>
<evidence type="ECO:0000256" key="15">
    <source>
        <dbReference type="PIRSR" id="PIRSR600829-1"/>
    </source>
</evidence>
<evidence type="ECO:0000256" key="10">
    <source>
        <dbReference type="ARBA" id="ARBA00022989"/>
    </source>
</evidence>
<comment type="caution">
    <text evidence="20">The sequence shown here is derived from an EMBL/GenBank/DDBJ whole genome shotgun (WGS) entry which is preliminary data.</text>
</comment>
<keyword evidence="7 17" id="KW-0547">Nucleotide-binding</keyword>
<feature type="transmembrane region" description="Helical" evidence="19">
    <location>
        <begin position="57"/>
        <end position="76"/>
    </location>
</feature>
<dbReference type="InterPro" id="IPR036945">
    <property type="entry name" value="DAGK_sf"/>
</dbReference>
<keyword evidence="8 20" id="KW-0418">Kinase</keyword>
<dbReference type="GO" id="GO:0008654">
    <property type="term" value="P:phospholipid biosynthetic process"/>
    <property type="evidence" value="ECO:0007669"/>
    <property type="project" value="UniProtKB-KW"/>
</dbReference>
<feature type="transmembrane region" description="Helical" evidence="19">
    <location>
        <begin position="34"/>
        <end position="51"/>
    </location>
</feature>
<feature type="binding site" evidence="18">
    <location>
        <position position="77"/>
    </location>
    <ligand>
        <name>a divalent metal cation</name>
        <dbReference type="ChEBI" id="CHEBI:60240"/>
    </ligand>
</feature>
<keyword evidence="10 19" id="KW-1133">Transmembrane helix</keyword>
<keyword evidence="13" id="KW-0594">Phospholipid biosynthesis</keyword>
<reference evidence="20 21" key="1">
    <citation type="journal article" date="2021" name="ISME Commun">
        <title>Automated analysis of genomic sequences facilitates high-throughput and comprehensive description of bacteria.</title>
        <authorList>
            <person name="Hitch T.C.A."/>
        </authorList>
    </citation>
    <scope>NUCLEOTIDE SEQUENCE [LARGE SCALE GENOMIC DNA]</scope>
    <source>
        <strain evidence="20 21">Sanger_31</strain>
    </source>
</reference>
<evidence type="ECO:0000256" key="7">
    <source>
        <dbReference type="ARBA" id="ARBA00022741"/>
    </source>
</evidence>
<evidence type="ECO:0000256" key="1">
    <source>
        <dbReference type="ARBA" id="ARBA00004651"/>
    </source>
</evidence>
<keyword evidence="12 19" id="KW-0472">Membrane</keyword>
<feature type="binding site" evidence="16">
    <location>
        <position position="70"/>
    </location>
    <ligand>
        <name>substrate</name>
    </ligand>
</feature>
<dbReference type="GO" id="GO:0005524">
    <property type="term" value="F:ATP binding"/>
    <property type="evidence" value="ECO:0007669"/>
    <property type="project" value="UniProtKB-KW"/>
</dbReference>
<evidence type="ECO:0000256" key="12">
    <source>
        <dbReference type="ARBA" id="ARBA00023136"/>
    </source>
</evidence>
<name>A0AAE3LIB1_9FIRM</name>
<keyword evidence="11" id="KW-0443">Lipid metabolism</keyword>
<evidence type="ECO:0000256" key="19">
    <source>
        <dbReference type="SAM" id="Phobius"/>
    </source>
</evidence>
<dbReference type="EMBL" id="JAOQJZ010000010">
    <property type="protein sequence ID" value="MCU6706320.1"/>
    <property type="molecule type" value="Genomic_DNA"/>
</dbReference>
<dbReference type="Gene3D" id="1.10.287.3610">
    <property type="match status" value="1"/>
</dbReference>
<feature type="binding site" evidence="17">
    <location>
        <position position="10"/>
    </location>
    <ligand>
        <name>ATP</name>
        <dbReference type="ChEBI" id="CHEBI:30616"/>
    </ligand>
</feature>
<evidence type="ECO:0000256" key="14">
    <source>
        <dbReference type="ARBA" id="ARBA00023264"/>
    </source>
</evidence>
<evidence type="ECO:0000313" key="20">
    <source>
        <dbReference type="EMBL" id="MCU6706320.1"/>
    </source>
</evidence>
<organism evidence="20 21">
    <name type="scientific">Hominimerdicola aceti</name>
    <dbReference type="NCBI Taxonomy" id="2981726"/>
    <lineage>
        <taxon>Bacteria</taxon>
        <taxon>Bacillati</taxon>
        <taxon>Bacillota</taxon>
        <taxon>Clostridia</taxon>
        <taxon>Eubacteriales</taxon>
        <taxon>Oscillospiraceae</taxon>
        <taxon>Hominimerdicola</taxon>
    </lineage>
</organism>
<dbReference type="GO" id="GO:0005886">
    <property type="term" value="C:plasma membrane"/>
    <property type="evidence" value="ECO:0007669"/>
    <property type="project" value="UniProtKB-SubCell"/>
</dbReference>
<evidence type="ECO:0000256" key="6">
    <source>
        <dbReference type="ARBA" id="ARBA00022692"/>
    </source>
</evidence>
<keyword evidence="18" id="KW-0460">Magnesium</keyword>
<keyword evidence="6 19" id="KW-0812">Transmembrane</keyword>
<feature type="binding site" evidence="18">
    <location>
        <position position="29"/>
    </location>
    <ligand>
        <name>a divalent metal cation</name>
        <dbReference type="ChEBI" id="CHEBI:60240"/>
    </ligand>
</feature>
<feature type="binding site" evidence="17">
    <location>
        <begin position="95"/>
        <end position="96"/>
    </location>
    <ligand>
        <name>ATP</name>
        <dbReference type="ChEBI" id="CHEBI:30616"/>
    </ligand>
</feature>
<dbReference type="Proteomes" id="UP001208131">
    <property type="component" value="Unassembled WGS sequence"/>
</dbReference>
<evidence type="ECO:0000256" key="17">
    <source>
        <dbReference type="PIRSR" id="PIRSR600829-3"/>
    </source>
</evidence>
<keyword evidence="18" id="KW-0479">Metal-binding</keyword>
<evidence type="ECO:0000256" key="8">
    <source>
        <dbReference type="ARBA" id="ARBA00022777"/>
    </source>
</evidence>
<evidence type="ECO:0000256" key="3">
    <source>
        <dbReference type="ARBA" id="ARBA00022475"/>
    </source>
</evidence>
<evidence type="ECO:0000256" key="4">
    <source>
        <dbReference type="ARBA" id="ARBA00022516"/>
    </source>
</evidence>
<comment type="similarity">
    <text evidence="2">Belongs to the bacterial diacylglycerol kinase family.</text>
</comment>
<keyword evidence="14" id="KW-1208">Phospholipid metabolism</keyword>
<protein>
    <submittedName>
        <fullName evidence="20">Diacylglycerol kinase family protein</fullName>
    </submittedName>
</protein>
<evidence type="ECO:0000256" key="9">
    <source>
        <dbReference type="ARBA" id="ARBA00022840"/>
    </source>
</evidence>
<dbReference type="GO" id="GO:0046872">
    <property type="term" value="F:metal ion binding"/>
    <property type="evidence" value="ECO:0007669"/>
    <property type="project" value="UniProtKB-KW"/>
</dbReference>
<dbReference type="GO" id="GO:0016301">
    <property type="term" value="F:kinase activity"/>
    <property type="evidence" value="ECO:0007669"/>
    <property type="project" value="UniProtKB-KW"/>
</dbReference>
<evidence type="ECO:0000256" key="11">
    <source>
        <dbReference type="ARBA" id="ARBA00023098"/>
    </source>
</evidence>
<comment type="subcellular location">
    <subcellularLocation>
        <location evidence="1">Cell membrane</location>
        <topology evidence="1">Multi-pass membrane protein</topology>
    </subcellularLocation>
</comment>
<keyword evidence="3" id="KW-1003">Cell membrane</keyword>
<feature type="binding site" evidence="17">
    <location>
        <position position="29"/>
    </location>
    <ligand>
        <name>ATP</name>
        <dbReference type="ChEBI" id="CHEBI:30616"/>
    </ligand>
</feature>
<dbReference type="InterPro" id="IPR000829">
    <property type="entry name" value="DAGK"/>
</dbReference>
<evidence type="ECO:0000256" key="16">
    <source>
        <dbReference type="PIRSR" id="PIRSR600829-2"/>
    </source>
</evidence>